<dbReference type="OrthoDB" id="162738at2157"/>
<protein>
    <submittedName>
        <fullName evidence="1">Nitrous oxide reductase accessory protein NosL</fullName>
    </submittedName>
</protein>
<dbReference type="PANTHER" id="PTHR41247">
    <property type="entry name" value="HTH-TYPE TRANSCRIPTIONAL REPRESSOR YCNK"/>
    <property type="match status" value="1"/>
</dbReference>
<dbReference type="AlphaFoldDB" id="A0A202E6L5"/>
<dbReference type="SUPFAM" id="SSF160387">
    <property type="entry name" value="NosL/MerB-like"/>
    <property type="match status" value="1"/>
</dbReference>
<dbReference type="PROSITE" id="PS51318">
    <property type="entry name" value="TAT"/>
    <property type="match status" value="1"/>
</dbReference>
<evidence type="ECO:0000313" key="2">
    <source>
        <dbReference type="Proteomes" id="UP000196084"/>
    </source>
</evidence>
<dbReference type="Pfam" id="PF05573">
    <property type="entry name" value="NosL"/>
    <property type="match status" value="1"/>
</dbReference>
<evidence type="ECO:0000313" key="1">
    <source>
        <dbReference type="EMBL" id="OVE83828.1"/>
    </source>
</evidence>
<organism evidence="1 2">
    <name type="scientific">Natronolimnobius baerhuensis</name>
    <dbReference type="NCBI Taxonomy" id="253108"/>
    <lineage>
        <taxon>Archaea</taxon>
        <taxon>Methanobacteriati</taxon>
        <taxon>Methanobacteriota</taxon>
        <taxon>Stenosarchaea group</taxon>
        <taxon>Halobacteria</taxon>
        <taxon>Halobacteriales</taxon>
        <taxon>Natrialbaceae</taxon>
        <taxon>Natronolimnobius</taxon>
    </lineage>
</organism>
<dbReference type="EMBL" id="MWPH01000003">
    <property type="protein sequence ID" value="OVE83828.1"/>
    <property type="molecule type" value="Genomic_DNA"/>
</dbReference>
<proteinExistence type="predicted"/>
<comment type="caution">
    <text evidence="1">The sequence shown here is derived from an EMBL/GenBank/DDBJ whole genome shotgun (WGS) entry which is preliminary data.</text>
</comment>
<dbReference type="InterPro" id="IPR008719">
    <property type="entry name" value="N2O_reductase_NosL"/>
</dbReference>
<dbReference type="Proteomes" id="UP000196084">
    <property type="component" value="Unassembled WGS sequence"/>
</dbReference>
<dbReference type="Gene3D" id="3.30.70.2050">
    <property type="match status" value="1"/>
</dbReference>
<reference evidence="1 2" key="1">
    <citation type="submission" date="2017-02" db="EMBL/GenBank/DDBJ databases">
        <title>Natronthermophilus aegyptiacus gen. nov.,sp. nov., an aerobic, extremely halophilic alkalithermophilic archaeon isolated from the athalassohaline Wadi An Natrun, Egypt.</title>
        <authorList>
            <person name="Zhao B."/>
        </authorList>
    </citation>
    <scope>NUCLEOTIDE SEQUENCE [LARGE SCALE GENOMIC DNA]</scope>
    <source>
        <strain evidence="1 2">CGMCC 1.3597</strain>
    </source>
</reference>
<keyword evidence="2" id="KW-1185">Reference proteome</keyword>
<sequence length="201" mass="21560">MTRHTGDERAEHAISSGHSHSRRRILTGLGGVAAVALAGCLEDDETDADAPAEPVALTDGQSCDVCGMVIADHYGPAGQLFYADGEPDDRDGPAWFDSLAELLVYHNERVQRGWELREAFVTDYSSVDYDLLEREGTTYVSSHVEAAAFADATALSYVVDSGIEGAMGEDLLPFADEDDAAALVDEYGGEVRSWDELTPSA</sequence>
<name>A0A202E6L5_9EURY</name>
<accession>A0A202E6L5</accession>
<dbReference type="RefSeq" id="WP_054863847.1">
    <property type="nucleotide sequence ID" value="NZ_MWPH01000003.1"/>
</dbReference>
<gene>
    <name evidence="1" type="ORF">B2G88_15525</name>
</gene>
<dbReference type="PANTHER" id="PTHR41247:SF1">
    <property type="entry name" value="HTH-TYPE TRANSCRIPTIONAL REPRESSOR YCNK"/>
    <property type="match status" value="1"/>
</dbReference>
<dbReference type="InterPro" id="IPR006311">
    <property type="entry name" value="TAT_signal"/>
</dbReference>